<keyword evidence="5" id="KW-0053">Apoptosis</keyword>
<comment type="subcellular location">
    <subcellularLocation>
        <location evidence="1">Membrane</location>
        <topology evidence="1">Single-pass membrane protein</topology>
    </subcellularLocation>
    <subcellularLocation>
        <location evidence="2">Mitochondrion membrane</location>
    </subcellularLocation>
</comment>
<dbReference type="InParanoid" id="K1RL95"/>
<evidence type="ECO:0000256" key="3">
    <source>
        <dbReference type="ARBA" id="ARBA00007710"/>
    </source>
</evidence>
<dbReference type="AlphaFoldDB" id="K1RL95"/>
<comment type="similarity">
    <text evidence="3">Belongs to the NIP3 family.</text>
</comment>
<protein>
    <submittedName>
        <fullName evidence="10">BCL2/adenovirus E1B 19 kDa protein-interacting protein 3</fullName>
    </submittedName>
</protein>
<evidence type="ECO:0000256" key="4">
    <source>
        <dbReference type="ARBA" id="ARBA00022692"/>
    </source>
</evidence>
<feature type="compositionally biased region" description="Basic and acidic residues" evidence="9">
    <location>
        <begin position="70"/>
        <end position="79"/>
    </location>
</feature>
<evidence type="ECO:0000256" key="6">
    <source>
        <dbReference type="ARBA" id="ARBA00022989"/>
    </source>
</evidence>
<dbReference type="EMBL" id="JH817590">
    <property type="protein sequence ID" value="EKC42375.1"/>
    <property type="molecule type" value="Genomic_DNA"/>
</dbReference>
<evidence type="ECO:0000256" key="7">
    <source>
        <dbReference type="ARBA" id="ARBA00023128"/>
    </source>
</evidence>
<keyword evidence="8" id="KW-0472">Membrane</keyword>
<dbReference type="HOGENOM" id="CLU_131709_0_0_1"/>
<dbReference type="GO" id="GO:0005741">
    <property type="term" value="C:mitochondrial outer membrane"/>
    <property type="evidence" value="ECO:0007669"/>
    <property type="project" value="TreeGrafter"/>
</dbReference>
<evidence type="ECO:0000256" key="2">
    <source>
        <dbReference type="ARBA" id="ARBA00004325"/>
    </source>
</evidence>
<keyword evidence="6" id="KW-1133">Transmembrane helix</keyword>
<accession>K1RL95</accession>
<evidence type="ECO:0000256" key="5">
    <source>
        <dbReference type="ARBA" id="ARBA00022703"/>
    </source>
</evidence>
<dbReference type="Pfam" id="PF06553">
    <property type="entry name" value="BNIP3"/>
    <property type="match status" value="1"/>
</dbReference>
<dbReference type="PANTHER" id="PTHR15186">
    <property type="entry name" value="RE48077P"/>
    <property type="match status" value="1"/>
</dbReference>
<organism evidence="10">
    <name type="scientific">Magallana gigas</name>
    <name type="common">Pacific oyster</name>
    <name type="synonym">Crassostrea gigas</name>
    <dbReference type="NCBI Taxonomy" id="29159"/>
    <lineage>
        <taxon>Eukaryota</taxon>
        <taxon>Metazoa</taxon>
        <taxon>Spiralia</taxon>
        <taxon>Lophotrochozoa</taxon>
        <taxon>Mollusca</taxon>
        <taxon>Bivalvia</taxon>
        <taxon>Autobranchia</taxon>
        <taxon>Pteriomorphia</taxon>
        <taxon>Ostreida</taxon>
        <taxon>Ostreoidea</taxon>
        <taxon>Ostreidae</taxon>
        <taxon>Magallana</taxon>
    </lineage>
</organism>
<name>K1RL95_MAGGI</name>
<evidence type="ECO:0000256" key="1">
    <source>
        <dbReference type="ARBA" id="ARBA00004167"/>
    </source>
</evidence>
<sequence length="174" mass="19657">MNIFIIFSTHRYMRSHEAGTACSNGIPECLTAAVQQFSDWMKNPGNNSSPRRSQALHSIHNGNSEVEKLLIEAQKESRSPSRANSKESSAQGSPKSPHSPNNELQESRDPGTEWIWDWSSRPEANPPLEWKERFKRPATSVRNTRVMKTMFFSWENLPYIVCSSTIAFISGAAM</sequence>
<dbReference type="GO" id="GO:0097345">
    <property type="term" value="P:mitochondrial outer membrane permeabilization"/>
    <property type="evidence" value="ECO:0007669"/>
    <property type="project" value="TreeGrafter"/>
</dbReference>
<keyword evidence="7" id="KW-0496">Mitochondrion</keyword>
<feature type="region of interest" description="Disordered" evidence="9">
    <location>
        <begin position="70"/>
        <end position="109"/>
    </location>
</feature>
<reference evidence="10" key="1">
    <citation type="journal article" date="2012" name="Nature">
        <title>The oyster genome reveals stress adaptation and complexity of shell formation.</title>
        <authorList>
            <person name="Zhang G."/>
            <person name="Fang X."/>
            <person name="Guo X."/>
            <person name="Li L."/>
            <person name="Luo R."/>
            <person name="Xu F."/>
            <person name="Yang P."/>
            <person name="Zhang L."/>
            <person name="Wang X."/>
            <person name="Qi H."/>
            <person name="Xiong Z."/>
            <person name="Que H."/>
            <person name="Xie Y."/>
            <person name="Holland P.W."/>
            <person name="Paps J."/>
            <person name="Zhu Y."/>
            <person name="Wu F."/>
            <person name="Chen Y."/>
            <person name="Wang J."/>
            <person name="Peng C."/>
            <person name="Meng J."/>
            <person name="Yang L."/>
            <person name="Liu J."/>
            <person name="Wen B."/>
            <person name="Zhang N."/>
            <person name="Huang Z."/>
            <person name="Zhu Q."/>
            <person name="Feng Y."/>
            <person name="Mount A."/>
            <person name="Hedgecock D."/>
            <person name="Xu Z."/>
            <person name="Liu Y."/>
            <person name="Domazet-Loso T."/>
            <person name="Du Y."/>
            <person name="Sun X."/>
            <person name="Zhang S."/>
            <person name="Liu B."/>
            <person name="Cheng P."/>
            <person name="Jiang X."/>
            <person name="Li J."/>
            <person name="Fan D."/>
            <person name="Wang W."/>
            <person name="Fu W."/>
            <person name="Wang T."/>
            <person name="Wang B."/>
            <person name="Zhang J."/>
            <person name="Peng Z."/>
            <person name="Li Y."/>
            <person name="Li N."/>
            <person name="Wang J."/>
            <person name="Chen M."/>
            <person name="He Y."/>
            <person name="Tan F."/>
            <person name="Song X."/>
            <person name="Zheng Q."/>
            <person name="Huang R."/>
            <person name="Yang H."/>
            <person name="Du X."/>
            <person name="Chen L."/>
            <person name="Yang M."/>
            <person name="Gaffney P.M."/>
            <person name="Wang S."/>
            <person name="Luo L."/>
            <person name="She Z."/>
            <person name="Ming Y."/>
            <person name="Huang W."/>
            <person name="Zhang S."/>
            <person name="Huang B."/>
            <person name="Zhang Y."/>
            <person name="Qu T."/>
            <person name="Ni P."/>
            <person name="Miao G."/>
            <person name="Wang J."/>
            <person name="Wang Q."/>
            <person name="Steinberg C.E."/>
            <person name="Wang H."/>
            <person name="Li N."/>
            <person name="Qian L."/>
            <person name="Zhang G."/>
            <person name="Li Y."/>
            <person name="Yang H."/>
            <person name="Liu X."/>
            <person name="Wang J."/>
            <person name="Yin Y."/>
            <person name="Wang J."/>
        </authorList>
    </citation>
    <scope>NUCLEOTIDE SEQUENCE [LARGE SCALE GENOMIC DNA]</scope>
    <source>
        <strain evidence="10">05x7-T-G4-1.051#20</strain>
    </source>
</reference>
<evidence type="ECO:0000256" key="8">
    <source>
        <dbReference type="ARBA" id="ARBA00023136"/>
    </source>
</evidence>
<proteinExistence type="inferred from homology"/>
<evidence type="ECO:0000313" key="10">
    <source>
        <dbReference type="EMBL" id="EKC42375.1"/>
    </source>
</evidence>
<dbReference type="Gene3D" id="1.25.50.20">
    <property type="match status" value="1"/>
</dbReference>
<dbReference type="InterPro" id="IPR010548">
    <property type="entry name" value="BNIP3"/>
</dbReference>
<keyword evidence="4" id="KW-0812">Transmembrane</keyword>
<dbReference type="GO" id="GO:0042802">
    <property type="term" value="F:identical protein binding"/>
    <property type="evidence" value="ECO:0007669"/>
    <property type="project" value="UniProtKB-ARBA"/>
</dbReference>
<dbReference type="PANTHER" id="PTHR15186:SF5">
    <property type="entry name" value="BNIP3, ISOFORM A"/>
    <property type="match status" value="1"/>
</dbReference>
<evidence type="ECO:0000256" key="9">
    <source>
        <dbReference type="SAM" id="MobiDB-lite"/>
    </source>
</evidence>
<dbReference type="GO" id="GO:0005634">
    <property type="term" value="C:nucleus"/>
    <property type="evidence" value="ECO:0007669"/>
    <property type="project" value="TreeGrafter"/>
</dbReference>
<dbReference type="GO" id="GO:0043065">
    <property type="term" value="P:positive regulation of apoptotic process"/>
    <property type="evidence" value="ECO:0007669"/>
    <property type="project" value="InterPro"/>
</dbReference>
<gene>
    <name evidence="10" type="ORF">CGI_10006432</name>
</gene>
<feature type="compositionally biased region" description="Polar residues" evidence="9">
    <location>
        <begin position="80"/>
        <end position="104"/>
    </location>
</feature>